<organism evidence="2 3">
    <name type="scientific">Candidozyma auris</name>
    <name type="common">Yeast</name>
    <name type="synonym">Candida auris</name>
    <dbReference type="NCBI Taxonomy" id="498019"/>
    <lineage>
        <taxon>Eukaryota</taxon>
        <taxon>Fungi</taxon>
        <taxon>Dikarya</taxon>
        <taxon>Ascomycota</taxon>
        <taxon>Saccharomycotina</taxon>
        <taxon>Pichiomycetes</taxon>
        <taxon>Metschnikowiaceae</taxon>
        <taxon>Candidozyma</taxon>
    </lineage>
</organism>
<reference evidence="3" key="1">
    <citation type="journal article" date="2015" name="BMC Genomics">
        <title>Draft genome of a commonly misdiagnosed multidrug resistant pathogen Candida auris.</title>
        <authorList>
            <person name="Chatterjee S."/>
            <person name="Alampalli S.V."/>
            <person name="Nageshan R.K."/>
            <person name="Chettiar S.T."/>
            <person name="Joshi S."/>
            <person name="Tatu U.S."/>
        </authorList>
    </citation>
    <scope>NUCLEOTIDE SEQUENCE [LARGE SCALE GENOMIC DNA]</scope>
    <source>
        <strain evidence="3">6684</strain>
    </source>
</reference>
<comment type="caution">
    <text evidence="2">The sequence shown here is derived from an EMBL/GenBank/DDBJ whole genome shotgun (WGS) entry which is preliminary data.</text>
</comment>
<evidence type="ECO:0000256" key="1">
    <source>
        <dbReference type="SAM" id="MobiDB-lite"/>
    </source>
</evidence>
<accession>A0A0L0NQA0</accession>
<gene>
    <name evidence="2" type="ORF">QG37_07551</name>
</gene>
<name>A0A0L0NQA0_CANAR</name>
<dbReference type="AlphaFoldDB" id="A0A0L0NQA0"/>
<proteinExistence type="predicted"/>
<dbReference type="VEuPathDB" id="FungiDB:QG37_07551"/>
<sequence length="57" mass="6253">MLLVGFGTVSSIKGDTTREHKQMGSGVLSEFLEQQERNSTPSLEVVQELPSEIESSE</sequence>
<feature type="region of interest" description="Disordered" evidence="1">
    <location>
        <begin position="32"/>
        <end position="57"/>
    </location>
</feature>
<protein>
    <submittedName>
        <fullName evidence="2">Uncharacterized protein</fullName>
    </submittedName>
</protein>
<evidence type="ECO:0000313" key="3">
    <source>
        <dbReference type="Proteomes" id="UP000037122"/>
    </source>
</evidence>
<evidence type="ECO:0000313" key="2">
    <source>
        <dbReference type="EMBL" id="KND96189.1"/>
    </source>
</evidence>
<dbReference type="Proteomes" id="UP000037122">
    <property type="component" value="Unassembled WGS sequence"/>
</dbReference>
<dbReference type="EMBL" id="LGST01000058">
    <property type="protein sequence ID" value="KND96189.1"/>
    <property type="molecule type" value="Genomic_DNA"/>
</dbReference>